<organism evidence="5 6">
    <name type="scientific">Mytilus edulis</name>
    <name type="common">Blue mussel</name>
    <dbReference type="NCBI Taxonomy" id="6550"/>
    <lineage>
        <taxon>Eukaryota</taxon>
        <taxon>Metazoa</taxon>
        <taxon>Spiralia</taxon>
        <taxon>Lophotrochozoa</taxon>
        <taxon>Mollusca</taxon>
        <taxon>Bivalvia</taxon>
        <taxon>Autobranchia</taxon>
        <taxon>Pteriomorphia</taxon>
        <taxon>Mytilida</taxon>
        <taxon>Mytiloidea</taxon>
        <taxon>Mytilidae</taxon>
        <taxon>Mytilinae</taxon>
        <taxon>Mytilus</taxon>
    </lineage>
</organism>
<dbReference type="OrthoDB" id="6131090at2759"/>
<dbReference type="PANTHER" id="PTHR24251:SF30">
    <property type="entry name" value="MEMBRANE FRIZZLED-RELATED PROTEIN"/>
    <property type="match status" value="1"/>
</dbReference>
<comment type="caution">
    <text evidence="5">The sequence shown here is derived from an EMBL/GenBank/DDBJ whole genome shotgun (WGS) entry which is preliminary data.</text>
</comment>
<sequence>MLGTDIDKSPCTLTNELPVLRSCGGVVNVGAGEEVYVNSPNYPNNYDTGLICTWLIQGVANNILRGTIEDMDISNNGHVCFHWLEFRYNLLGQTGPKRCGITNNEVWDASPDEFKNKMIIQFDSHIDEPTSKGFRMMFKSIGTDSASIGCSAEIGEYCMLAQDDINDDFDWVIKTVIKNSLHLFVFSL</sequence>
<gene>
    <name evidence="5" type="ORF">MEDL_2066</name>
</gene>
<dbReference type="Gene3D" id="2.60.120.290">
    <property type="entry name" value="Spermadhesin, CUB domain"/>
    <property type="match status" value="1"/>
</dbReference>
<keyword evidence="2" id="KW-1015">Disulfide bond</keyword>
<name>A0A8S3PS08_MYTED</name>
<evidence type="ECO:0000259" key="4">
    <source>
        <dbReference type="PROSITE" id="PS01180"/>
    </source>
</evidence>
<dbReference type="SMART" id="SM00042">
    <property type="entry name" value="CUB"/>
    <property type="match status" value="1"/>
</dbReference>
<dbReference type="InterPro" id="IPR035914">
    <property type="entry name" value="Sperma_CUB_dom_sf"/>
</dbReference>
<dbReference type="SUPFAM" id="SSF49854">
    <property type="entry name" value="Spermadhesin, CUB domain"/>
    <property type="match status" value="1"/>
</dbReference>
<reference evidence="5" key="1">
    <citation type="submission" date="2021-03" db="EMBL/GenBank/DDBJ databases">
        <authorList>
            <person name="Bekaert M."/>
        </authorList>
    </citation>
    <scope>NUCLEOTIDE SEQUENCE</scope>
</reference>
<protein>
    <recommendedName>
        <fullName evidence="4">CUB domain-containing protein</fullName>
    </recommendedName>
</protein>
<dbReference type="EMBL" id="CAJPWZ010000139">
    <property type="protein sequence ID" value="CAG2186534.1"/>
    <property type="molecule type" value="Genomic_DNA"/>
</dbReference>
<keyword evidence="6" id="KW-1185">Reference proteome</keyword>
<dbReference type="CDD" id="cd00041">
    <property type="entry name" value="CUB"/>
    <property type="match status" value="1"/>
</dbReference>
<dbReference type="Proteomes" id="UP000683360">
    <property type="component" value="Unassembled WGS sequence"/>
</dbReference>
<evidence type="ECO:0000313" key="6">
    <source>
        <dbReference type="Proteomes" id="UP000683360"/>
    </source>
</evidence>
<dbReference type="PROSITE" id="PS01180">
    <property type="entry name" value="CUB"/>
    <property type="match status" value="1"/>
</dbReference>
<keyword evidence="1" id="KW-0677">Repeat</keyword>
<dbReference type="PANTHER" id="PTHR24251">
    <property type="entry name" value="OVOCHYMASE-RELATED"/>
    <property type="match status" value="1"/>
</dbReference>
<evidence type="ECO:0000313" key="5">
    <source>
        <dbReference type="EMBL" id="CAG2186534.1"/>
    </source>
</evidence>
<accession>A0A8S3PS08</accession>
<feature type="domain" description="CUB" evidence="4">
    <location>
        <begin position="23"/>
        <end position="141"/>
    </location>
</feature>
<dbReference type="InterPro" id="IPR000859">
    <property type="entry name" value="CUB_dom"/>
</dbReference>
<dbReference type="AlphaFoldDB" id="A0A8S3PS08"/>
<dbReference type="Pfam" id="PF00431">
    <property type="entry name" value="CUB"/>
    <property type="match status" value="1"/>
</dbReference>
<comment type="caution">
    <text evidence="3">Lacks conserved residue(s) required for the propagation of feature annotation.</text>
</comment>
<evidence type="ECO:0000256" key="3">
    <source>
        <dbReference type="PROSITE-ProRule" id="PRU00059"/>
    </source>
</evidence>
<evidence type="ECO:0000256" key="1">
    <source>
        <dbReference type="ARBA" id="ARBA00022737"/>
    </source>
</evidence>
<proteinExistence type="predicted"/>
<evidence type="ECO:0000256" key="2">
    <source>
        <dbReference type="ARBA" id="ARBA00023157"/>
    </source>
</evidence>